<name>A0A317U0A9_9GAMM</name>
<comment type="caution">
    <text evidence="1">The sequence shown here is derived from an EMBL/GenBank/DDBJ whole genome shotgun (WGS) entry which is preliminary data.</text>
</comment>
<evidence type="ECO:0000313" key="3">
    <source>
        <dbReference type="Proteomes" id="UP000247152"/>
    </source>
</evidence>
<dbReference type="EMBL" id="QHJG01000031">
    <property type="protein sequence ID" value="PWY54534.1"/>
    <property type="molecule type" value="Genomic_DNA"/>
</dbReference>
<accession>A0A317U0A9</accession>
<organism evidence="1 3">
    <name type="scientific">Legionella qingyii</name>
    <dbReference type="NCBI Taxonomy" id="2184757"/>
    <lineage>
        <taxon>Bacteria</taxon>
        <taxon>Pseudomonadati</taxon>
        <taxon>Pseudomonadota</taxon>
        <taxon>Gammaproteobacteria</taxon>
        <taxon>Legionellales</taxon>
        <taxon>Legionellaceae</taxon>
        <taxon>Legionella</taxon>
    </lineage>
</organism>
<gene>
    <name evidence="2" type="ORF">DGG96_16115</name>
    <name evidence="1" type="ORF">DGG96_18480</name>
</gene>
<protein>
    <submittedName>
        <fullName evidence="1">Uncharacterized protein</fullName>
    </submittedName>
</protein>
<dbReference type="EMBL" id="QHJG01000043">
    <property type="protein sequence ID" value="PWY54156.1"/>
    <property type="molecule type" value="Genomic_DNA"/>
</dbReference>
<evidence type="ECO:0000313" key="1">
    <source>
        <dbReference type="EMBL" id="PWY54156.1"/>
    </source>
</evidence>
<reference evidence="1 3" key="1">
    <citation type="submission" date="2018-05" db="EMBL/GenBank/DDBJ databases">
        <title>Legionella qingyii sp.nov., whole genome shotgun sequence.</title>
        <authorList>
            <person name="Wu H."/>
            <person name="Zhu Q."/>
            <person name="Hu C."/>
        </authorList>
    </citation>
    <scope>NUCLEOTIDE SEQUENCE [LARGE SCALE GENOMIC DNA]</scope>
    <source>
        <strain evidence="1 3">HEB18</strain>
    </source>
</reference>
<evidence type="ECO:0000313" key="2">
    <source>
        <dbReference type="EMBL" id="PWY54534.1"/>
    </source>
</evidence>
<proteinExistence type="predicted"/>
<sequence>MSAVIQITEEVLLTDLVAIDAKLNLVLSLVVHPIIFCSDKTLVQPRNGLEIAIAQVVTTKVVGL</sequence>
<dbReference type="AlphaFoldDB" id="A0A317U0A9"/>
<dbReference type="Proteomes" id="UP000247152">
    <property type="component" value="Unassembled WGS sequence"/>
</dbReference>